<dbReference type="CTD" id="9495"/>
<gene>
    <name evidence="7" type="primary">AKAP5</name>
</gene>
<evidence type="ECO:0000313" key="8">
    <source>
        <dbReference type="Proteomes" id="UP000694380"/>
    </source>
</evidence>
<name>A0A8C3IFR6_CHRPI</name>
<keyword evidence="4" id="KW-0472">Membrane</keyword>
<dbReference type="GO" id="GO:0005516">
    <property type="term" value="F:calmodulin binding"/>
    <property type="evidence" value="ECO:0007669"/>
    <property type="project" value="UniProtKB-KW"/>
</dbReference>
<dbReference type="GO" id="GO:0043197">
    <property type="term" value="C:dendritic spine"/>
    <property type="evidence" value="ECO:0007669"/>
    <property type="project" value="TreeGrafter"/>
</dbReference>
<dbReference type="GO" id="GO:0030346">
    <property type="term" value="F:protein phosphatase 2B binding"/>
    <property type="evidence" value="ECO:0007669"/>
    <property type="project" value="Ensembl"/>
</dbReference>
<dbReference type="GO" id="GO:0034237">
    <property type="term" value="F:protein kinase A regulatory subunit binding"/>
    <property type="evidence" value="ECO:0007669"/>
    <property type="project" value="Ensembl"/>
</dbReference>
<dbReference type="GO" id="GO:0097110">
    <property type="term" value="F:scaffold protein binding"/>
    <property type="evidence" value="ECO:0007669"/>
    <property type="project" value="Ensembl"/>
</dbReference>
<evidence type="ECO:0000256" key="2">
    <source>
        <dbReference type="ARBA" id="ARBA00022553"/>
    </source>
</evidence>
<dbReference type="GO" id="GO:0009898">
    <property type="term" value="C:cytoplasmic side of plasma membrane"/>
    <property type="evidence" value="ECO:0007669"/>
    <property type="project" value="Ensembl"/>
</dbReference>
<feature type="region of interest" description="Disordered" evidence="6">
    <location>
        <begin position="1"/>
        <end position="38"/>
    </location>
</feature>
<feature type="region of interest" description="Disordered" evidence="6">
    <location>
        <begin position="68"/>
        <end position="143"/>
    </location>
</feature>
<dbReference type="PANTHER" id="PTHR15182:SF0">
    <property type="entry name" value="A-KINASE ANCHOR PROTEIN 5"/>
    <property type="match status" value="1"/>
</dbReference>
<dbReference type="GeneID" id="101942246"/>
<dbReference type="PANTHER" id="PTHR15182">
    <property type="entry name" value="A-KINASE ANCHOR PROTEIN 5-RELATED"/>
    <property type="match status" value="1"/>
</dbReference>
<dbReference type="KEGG" id="cpic:101942246"/>
<feature type="compositionally biased region" description="Basic residues" evidence="6">
    <location>
        <begin position="108"/>
        <end position="120"/>
    </location>
</feature>
<keyword evidence="3" id="KW-0112">Calmodulin-binding</keyword>
<dbReference type="GO" id="GO:0007193">
    <property type="term" value="P:adenylate cyclase-inhibiting G protein-coupled receptor signaling pathway"/>
    <property type="evidence" value="ECO:0007669"/>
    <property type="project" value="Ensembl"/>
</dbReference>
<dbReference type="InterPro" id="IPR042375">
    <property type="entry name" value="AKAP5"/>
</dbReference>
<dbReference type="GO" id="GO:0045121">
    <property type="term" value="C:membrane raft"/>
    <property type="evidence" value="ECO:0007669"/>
    <property type="project" value="Ensembl"/>
</dbReference>
<keyword evidence="5" id="KW-0449">Lipoprotein</keyword>
<dbReference type="Ensembl" id="ENSCPBT00000037444.1">
    <property type="protein sequence ID" value="ENSCPBP00000031823.1"/>
    <property type="gene ID" value="ENSCPBG00000022348.1"/>
</dbReference>
<dbReference type="OrthoDB" id="9905114at2759"/>
<keyword evidence="2" id="KW-0597">Phosphoprotein</keyword>
<evidence type="ECO:0000256" key="1">
    <source>
        <dbReference type="ARBA" id="ARBA00004635"/>
    </source>
</evidence>
<evidence type="ECO:0000256" key="4">
    <source>
        <dbReference type="ARBA" id="ARBA00023136"/>
    </source>
</evidence>
<protein>
    <submittedName>
        <fullName evidence="7">A-kinase anchoring protein 5</fullName>
    </submittedName>
</protein>
<reference evidence="7" key="1">
    <citation type="submission" date="2025-08" db="UniProtKB">
        <authorList>
            <consortium name="Ensembl"/>
        </authorList>
    </citation>
    <scope>IDENTIFICATION</scope>
</reference>
<dbReference type="GO" id="GO:0050811">
    <property type="term" value="F:GABA receptor binding"/>
    <property type="evidence" value="ECO:0007669"/>
    <property type="project" value="TreeGrafter"/>
</dbReference>
<dbReference type="GO" id="GO:0098837">
    <property type="term" value="C:postsynaptic recycling endosome"/>
    <property type="evidence" value="ECO:0007669"/>
    <property type="project" value="Ensembl"/>
</dbReference>
<dbReference type="GO" id="GO:0010738">
    <property type="term" value="P:regulation of protein kinase A signaling"/>
    <property type="evidence" value="ECO:0007669"/>
    <property type="project" value="Ensembl"/>
</dbReference>
<dbReference type="Proteomes" id="UP000694380">
    <property type="component" value="Unplaced"/>
</dbReference>
<dbReference type="GO" id="GO:0017124">
    <property type="term" value="F:SH3 domain binding"/>
    <property type="evidence" value="ECO:0007669"/>
    <property type="project" value="Ensembl"/>
</dbReference>
<dbReference type="GO" id="GO:1905751">
    <property type="term" value="P:positive regulation of endosome to plasma membrane protein transport"/>
    <property type="evidence" value="ECO:0007669"/>
    <property type="project" value="Ensembl"/>
</dbReference>
<dbReference type="GO" id="GO:0035254">
    <property type="term" value="F:glutamate receptor binding"/>
    <property type="evidence" value="ECO:0007669"/>
    <property type="project" value="Ensembl"/>
</dbReference>
<comment type="subcellular location">
    <subcellularLocation>
        <location evidence="1">Membrane</location>
        <topology evidence="1">Lipid-anchor</topology>
    </subcellularLocation>
</comment>
<organism evidence="7 8">
    <name type="scientific">Chrysemys picta bellii</name>
    <name type="common">Western painted turtle</name>
    <name type="synonym">Emys bellii</name>
    <dbReference type="NCBI Taxonomy" id="8478"/>
    <lineage>
        <taxon>Eukaryota</taxon>
        <taxon>Metazoa</taxon>
        <taxon>Chordata</taxon>
        <taxon>Craniata</taxon>
        <taxon>Vertebrata</taxon>
        <taxon>Euteleostomi</taxon>
        <taxon>Archelosauria</taxon>
        <taxon>Testudinata</taxon>
        <taxon>Testudines</taxon>
        <taxon>Cryptodira</taxon>
        <taxon>Durocryptodira</taxon>
        <taxon>Testudinoidea</taxon>
        <taxon>Emydidae</taxon>
        <taxon>Chrysemys</taxon>
    </lineage>
</organism>
<dbReference type="Pfam" id="PF03832">
    <property type="entry name" value="WSK"/>
    <property type="match status" value="1"/>
</dbReference>
<dbReference type="GO" id="GO:0031698">
    <property type="term" value="F:beta-2 adrenergic receptor binding"/>
    <property type="evidence" value="ECO:0007669"/>
    <property type="project" value="TreeGrafter"/>
</dbReference>
<evidence type="ECO:0000256" key="6">
    <source>
        <dbReference type="SAM" id="MobiDB-lite"/>
    </source>
</evidence>
<dbReference type="GO" id="GO:0014069">
    <property type="term" value="C:postsynaptic density"/>
    <property type="evidence" value="ECO:0007669"/>
    <property type="project" value="TreeGrafter"/>
</dbReference>
<proteinExistence type="predicted"/>
<dbReference type="AlphaFoldDB" id="A0A8C3IFR6"/>
<dbReference type="OMA" id="PCIKFSK"/>
<dbReference type="GO" id="GO:0060090">
    <property type="term" value="F:molecular adaptor activity"/>
    <property type="evidence" value="ECO:0007669"/>
    <property type="project" value="TreeGrafter"/>
</dbReference>
<evidence type="ECO:0000313" key="7">
    <source>
        <dbReference type="Ensembl" id="ENSCPBP00000031823.1"/>
    </source>
</evidence>
<evidence type="ECO:0000256" key="3">
    <source>
        <dbReference type="ARBA" id="ARBA00022860"/>
    </source>
</evidence>
<feature type="compositionally biased region" description="Polar residues" evidence="6">
    <location>
        <begin position="20"/>
        <end position="29"/>
    </location>
</feature>
<sequence>MKKLEGRTTNMEKAAKEIQMENTGQSENPSAAKLCPSTEEQAEKLTMFCFKKRKKSCKKTLEMKGVCEEDSVTLKHTSQSINSAPGEGEVSNQSQSSRGAWATIKRLVTPKRRSKSSRKQTHSDSQVQLEINTEDPGLQSFPKNRVSSGLKIPCIRFSRGKKKPSHSEITEESDCSVKANELMGILNKANSEPEDLAITVKSSMDQSFSQASEKSDRNSLNSTGKNALLVESRPDTDQHTQCIVQSEITNPEAVAIMLQEKLHQKSLHETPEHTPVANKGVDLETTLSANVSKDLPDNVAEATEVQETNSIDDTGLEYKESGRNINASEDCQSRERIMSFNQSAFKDDAVSVQSCSSEQLKLEENKNTSGVSIVITITEADDEPDEEESNLDCKLSSITCEHKQKGNKKISGNLNFSKLSNRKEGIVSGSGHRREAKVCSPARSPNGLSDQEHGTSEQYELLLIETAASLVKAAIQSSIEQLVNEMALDHSKHNSVL</sequence>
<dbReference type="GO" id="GO:0060076">
    <property type="term" value="C:excitatory synapse"/>
    <property type="evidence" value="ECO:0007669"/>
    <property type="project" value="TreeGrafter"/>
</dbReference>
<dbReference type="GO" id="GO:0033173">
    <property type="term" value="P:calcineurin-NFAT signaling cascade"/>
    <property type="evidence" value="ECO:0007669"/>
    <property type="project" value="Ensembl"/>
</dbReference>
<dbReference type="GO" id="GO:1900273">
    <property type="term" value="P:positive regulation of long-term synaptic potentiation"/>
    <property type="evidence" value="ECO:0007669"/>
    <property type="project" value="Ensembl"/>
</dbReference>
<evidence type="ECO:0000256" key="5">
    <source>
        <dbReference type="ARBA" id="ARBA00023288"/>
    </source>
</evidence>
<feature type="compositionally biased region" description="Polar residues" evidence="6">
    <location>
        <begin position="74"/>
        <end position="83"/>
    </location>
</feature>
<dbReference type="GO" id="GO:0032590">
    <property type="term" value="C:dendrite membrane"/>
    <property type="evidence" value="ECO:0007669"/>
    <property type="project" value="TreeGrafter"/>
</dbReference>
<dbReference type="PROSITE" id="PS51893">
    <property type="entry name" value="AKAP_CAM_BD"/>
    <property type="match status" value="1"/>
</dbReference>
<keyword evidence="8" id="KW-1185">Reference proteome</keyword>
<dbReference type="GO" id="GO:0008179">
    <property type="term" value="F:adenylate cyclase binding"/>
    <property type="evidence" value="ECO:0007669"/>
    <property type="project" value="Ensembl"/>
</dbReference>
<reference evidence="7" key="2">
    <citation type="submission" date="2025-09" db="UniProtKB">
        <authorList>
            <consortium name="Ensembl"/>
        </authorList>
    </citation>
    <scope>IDENTIFICATION</scope>
</reference>
<accession>A0A8C3IFR6</accession>
<feature type="region of interest" description="Disordered" evidence="6">
    <location>
        <begin position="426"/>
        <end position="453"/>
    </location>
</feature>
<dbReference type="InterPro" id="IPR001573">
    <property type="entry name" value="AKAP_WSK"/>
</dbReference>
<dbReference type="GeneTree" id="ENSGT00390000019941"/>